<organism evidence="2 3">
    <name type="scientific">Brachionus calyciflorus</name>
    <dbReference type="NCBI Taxonomy" id="104777"/>
    <lineage>
        <taxon>Eukaryota</taxon>
        <taxon>Metazoa</taxon>
        <taxon>Spiralia</taxon>
        <taxon>Gnathifera</taxon>
        <taxon>Rotifera</taxon>
        <taxon>Eurotatoria</taxon>
        <taxon>Monogononta</taxon>
        <taxon>Pseudotrocha</taxon>
        <taxon>Ploima</taxon>
        <taxon>Brachionidae</taxon>
        <taxon>Brachionus</taxon>
    </lineage>
</organism>
<protein>
    <recommendedName>
        <fullName evidence="4">MARVEL domain-containing protein</fullName>
    </recommendedName>
</protein>
<evidence type="ECO:0008006" key="4">
    <source>
        <dbReference type="Google" id="ProtNLM"/>
    </source>
</evidence>
<sequence length="240" mass="25755">MIGGINATGLTSCGDPCGLPMGRQVKEIIQPVEIPVAAFPLRGKCNPYCIYLIPLILLRILIILSLLGALIAAVIIPRVLANFNAEVPQEIQDTRTAAIVIFGIALAVSIALLILEILNLCNIADSKFVSILISLLDLLFALLVLGVAVTLIAREIQVQNTPALLVNAVDENTFLAAGILGLIAVLFYLLHLFFSRFYQFCIGNYKSFKREFLTGSLPIATRTATTTVCNPCGPVGYAGI</sequence>
<reference evidence="2" key="1">
    <citation type="submission" date="2021-02" db="EMBL/GenBank/DDBJ databases">
        <authorList>
            <person name="Nowell W R."/>
        </authorList>
    </citation>
    <scope>NUCLEOTIDE SEQUENCE</scope>
    <source>
        <strain evidence="2">Ploen Becks lab</strain>
    </source>
</reference>
<evidence type="ECO:0000256" key="1">
    <source>
        <dbReference type="SAM" id="Phobius"/>
    </source>
</evidence>
<keyword evidence="3" id="KW-1185">Reference proteome</keyword>
<dbReference type="EMBL" id="CAJNOC010001472">
    <property type="protein sequence ID" value="CAF0867897.1"/>
    <property type="molecule type" value="Genomic_DNA"/>
</dbReference>
<dbReference type="OrthoDB" id="10576379at2759"/>
<gene>
    <name evidence="2" type="ORF">OXX778_LOCUS9779</name>
</gene>
<feature type="transmembrane region" description="Helical" evidence="1">
    <location>
        <begin position="130"/>
        <end position="153"/>
    </location>
</feature>
<feature type="transmembrane region" description="Helical" evidence="1">
    <location>
        <begin position="48"/>
        <end position="76"/>
    </location>
</feature>
<accession>A0A813XGJ3</accession>
<keyword evidence="1" id="KW-0472">Membrane</keyword>
<keyword evidence="1" id="KW-1133">Transmembrane helix</keyword>
<evidence type="ECO:0000313" key="2">
    <source>
        <dbReference type="EMBL" id="CAF0867897.1"/>
    </source>
</evidence>
<feature type="transmembrane region" description="Helical" evidence="1">
    <location>
        <begin position="96"/>
        <end position="118"/>
    </location>
</feature>
<feature type="transmembrane region" description="Helical" evidence="1">
    <location>
        <begin position="173"/>
        <end position="194"/>
    </location>
</feature>
<proteinExistence type="predicted"/>
<dbReference type="AlphaFoldDB" id="A0A813XGJ3"/>
<keyword evidence="1" id="KW-0812">Transmembrane</keyword>
<dbReference type="Proteomes" id="UP000663879">
    <property type="component" value="Unassembled WGS sequence"/>
</dbReference>
<name>A0A813XGJ3_9BILA</name>
<evidence type="ECO:0000313" key="3">
    <source>
        <dbReference type="Proteomes" id="UP000663879"/>
    </source>
</evidence>
<comment type="caution">
    <text evidence="2">The sequence shown here is derived from an EMBL/GenBank/DDBJ whole genome shotgun (WGS) entry which is preliminary data.</text>
</comment>